<dbReference type="NCBIfam" id="NF046112">
    <property type="entry name" value="MSMEG_6209_Nter"/>
    <property type="match status" value="1"/>
</dbReference>
<evidence type="ECO:0000313" key="2">
    <source>
        <dbReference type="Proteomes" id="UP001597402"/>
    </source>
</evidence>
<evidence type="ECO:0000313" key="1">
    <source>
        <dbReference type="EMBL" id="MFD2093594.1"/>
    </source>
</evidence>
<comment type="caution">
    <text evidence="1">The sequence shown here is derived from an EMBL/GenBank/DDBJ whole genome shotgun (WGS) entry which is preliminary data.</text>
</comment>
<name>A0ABW4XF05_9ACTN</name>
<accession>A0ABW4XF05</accession>
<sequence>MTLACPPTVSDPSVRSAVARLRHEFPEVGPRSIVLVVRTCREELRGSPDGALPELVERLARQRLRVSLD</sequence>
<proteinExistence type="predicted"/>
<keyword evidence="2" id="KW-1185">Reference proteome</keyword>
<dbReference type="RefSeq" id="WP_376879350.1">
    <property type="nucleotide sequence ID" value="NZ_JBHUHP010000023.1"/>
</dbReference>
<gene>
    <name evidence="1" type="ORF">ACFSHS_18695</name>
</gene>
<dbReference type="Proteomes" id="UP001597402">
    <property type="component" value="Unassembled WGS sequence"/>
</dbReference>
<protein>
    <submittedName>
        <fullName evidence="1">Three-helix bundle dimerization domain-containing protein</fullName>
    </submittedName>
</protein>
<dbReference type="EMBL" id="JBHUHP010000023">
    <property type="protein sequence ID" value="MFD2093594.1"/>
    <property type="molecule type" value="Genomic_DNA"/>
</dbReference>
<reference evidence="2" key="1">
    <citation type="journal article" date="2019" name="Int. J. Syst. Evol. Microbiol.">
        <title>The Global Catalogue of Microorganisms (GCM) 10K type strain sequencing project: providing services to taxonomists for standard genome sequencing and annotation.</title>
        <authorList>
            <consortium name="The Broad Institute Genomics Platform"/>
            <consortium name="The Broad Institute Genome Sequencing Center for Infectious Disease"/>
            <person name="Wu L."/>
            <person name="Ma J."/>
        </authorList>
    </citation>
    <scope>NUCLEOTIDE SEQUENCE [LARGE SCALE GENOMIC DNA]</scope>
    <source>
        <strain evidence="2">JCM 3338</strain>
    </source>
</reference>
<dbReference type="Gene3D" id="1.10.8.1060">
    <property type="entry name" value="Corynebacterium glutamicum thioredoxin-dependent arsenate reductase, N-terminal domain"/>
    <property type="match status" value="1"/>
</dbReference>
<organism evidence="1 2">
    <name type="scientific">Blastococcus deserti</name>
    <dbReference type="NCBI Taxonomy" id="2259033"/>
    <lineage>
        <taxon>Bacteria</taxon>
        <taxon>Bacillati</taxon>
        <taxon>Actinomycetota</taxon>
        <taxon>Actinomycetes</taxon>
        <taxon>Geodermatophilales</taxon>
        <taxon>Geodermatophilaceae</taxon>
        <taxon>Blastococcus</taxon>
    </lineage>
</organism>